<accession>A0A0H2MDS8</accession>
<feature type="chain" id="PRO_5002596801" evidence="2">
    <location>
        <begin position="25"/>
        <end position="364"/>
    </location>
</feature>
<evidence type="ECO:0000256" key="2">
    <source>
        <dbReference type="SAM" id="SignalP"/>
    </source>
</evidence>
<comment type="caution">
    <text evidence="3">The sequence shown here is derived from an EMBL/GenBank/DDBJ whole genome shotgun (WGS) entry which is preliminary data.</text>
</comment>
<protein>
    <submittedName>
        <fullName evidence="3">Spermidine/putrescine ABC transporter substrate-binding protein</fullName>
    </submittedName>
</protein>
<dbReference type="PANTHER" id="PTHR30222">
    <property type="entry name" value="SPERMIDINE/PUTRESCINE-BINDING PERIPLASMIC PROTEIN"/>
    <property type="match status" value="1"/>
</dbReference>
<keyword evidence="1 2" id="KW-0732">Signal</keyword>
<keyword evidence="4" id="KW-1185">Reference proteome</keyword>
<dbReference type="SUPFAM" id="SSF53850">
    <property type="entry name" value="Periplasmic binding protein-like II"/>
    <property type="match status" value="1"/>
</dbReference>
<evidence type="ECO:0000256" key="1">
    <source>
        <dbReference type="ARBA" id="ARBA00022729"/>
    </source>
</evidence>
<sequence>MKKTLKLSTALVLGSLAVTTAAQAADSITVVSWGGAYTGSQRGAYSDPFTAKTGITVLDEDKSGNGLAGMRAQAEAGNGTWDVVDILEGGALTACDEGLVEEIDYNNDLDKGADGSMPLDDFVDGSLSGCFVPTIVYATLFAYNNTAFSGDVPKTIADVFDLKKFPGKRALEKIPGANLEWALVADGVPYDEVYDVLDTPEGVDRAFAKLDTIKDSVVWWDAGAQPPQLLADGEVTIASAYNGRIFNAQVVENQPFTIIWDGQMFELDGWVIPKNAPNKKAAMDYLRFSTTTQALADQAKYISYGPARKSSAPLISTHISTGVDMNPHMPTNPENFKTPIKKDAGFWADNGDDLSERFNAWLAQ</sequence>
<dbReference type="Pfam" id="PF13416">
    <property type="entry name" value="SBP_bac_8"/>
    <property type="match status" value="1"/>
</dbReference>
<feature type="signal peptide" evidence="2">
    <location>
        <begin position="1"/>
        <end position="24"/>
    </location>
</feature>
<dbReference type="Proteomes" id="UP000035444">
    <property type="component" value="Unassembled WGS sequence"/>
</dbReference>
<name>A0A0H2MDS8_9PROT</name>
<dbReference type="PATRIC" id="fig|1489064.4.peg.3812"/>
<proteinExistence type="predicted"/>
<dbReference type="PANTHER" id="PTHR30222:SF2">
    <property type="entry name" value="ABC TRANSPORTER SUBSTRATE-BINDING PROTEIN"/>
    <property type="match status" value="1"/>
</dbReference>
<dbReference type="Gene3D" id="3.40.190.10">
    <property type="entry name" value="Periplasmic binding protein-like II"/>
    <property type="match status" value="2"/>
</dbReference>
<reference evidence="3 4" key="1">
    <citation type="submission" date="2015-03" db="EMBL/GenBank/DDBJ databases">
        <title>Genome Sequence of Kiloniella spongiae MEBiC09566, isolated from a marine sponge.</title>
        <authorList>
            <person name="Shao Z."/>
            <person name="Wang L."/>
            <person name="Li X."/>
        </authorList>
    </citation>
    <scope>NUCLEOTIDE SEQUENCE [LARGE SCALE GENOMIC DNA]</scope>
    <source>
        <strain evidence="3 4">MEBiC09566</strain>
    </source>
</reference>
<dbReference type="EMBL" id="LAQL01000007">
    <property type="protein sequence ID" value="KLN60513.1"/>
    <property type="molecule type" value="Genomic_DNA"/>
</dbReference>
<evidence type="ECO:0000313" key="4">
    <source>
        <dbReference type="Proteomes" id="UP000035444"/>
    </source>
</evidence>
<gene>
    <name evidence="3" type="ORF">WH96_12445</name>
</gene>
<dbReference type="CDD" id="cd13589">
    <property type="entry name" value="PBP2_polyamine_RpCGA009"/>
    <property type="match status" value="1"/>
</dbReference>
<dbReference type="InterPro" id="IPR006059">
    <property type="entry name" value="SBP"/>
</dbReference>
<organism evidence="3 4">
    <name type="scientific">Kiloniella spongiae</name>
    <dbReference type="NCBI Taxonomy" id="1489064"/>
    <lineage>
        <taxon>Bacteria</taxon>
        <taxon>Pseudomonadati</taxon>
        <taxon>Pseudomonadota</taxon>
        <taxon>Alphaproteobacteria</taxon>
        <taxon>Rhodospirillales</taxon>
        <taxon>Kiloniellaceae</taxon>
        <taxon>Kiloniella</taxon>
    </lineage>
</organism>
<dbReference type="OrthoDB" id="9815444at2"/>
<dbReference type="RefSeq" id="WP_047764479.1">
    <property type="nucleotide sequence ID" value="NZ_LAQL01000007.1"/>
</dbReference>
<dbReference type="AlphaFoldDB" id="A0A0H2MDS8"/>
<evidence type="ECO:0000313" key="3">
    <source>
        <dbReference type="EMBL" id="KLN60513.1"/>
    </source>
</evidence>
<dbReference type="STRING" id="1489064.WH96_12445"/>